<dbReference type="EMBL" id="CP088295">
    <property type="protein sequence ID" value="UUY06024.1"/>
    <property type="molecule type" value="Genomic_DNA"/>
</dbReference>
<dbReference type="RefSeq" id="WP_353866455.1">
    <property type="nucleotide sequence ID" value="NZ_CP088295.1"/>
</dbReference>
<dbReference type="InterPro" id="IPR011042">
    <property type="entry name" value="6-blade_b-propeller_TolB-like"/>
</dbReference>
<keyword evidence="3" id="KW-1185">Reference proteome</keyword>
<organism evidence="2 3">
    <name type="scientific">Svornostia abyssi</name>
    <dbReference type="NCBI Taxonomy" id="2898438"/>
    <lineage>
        <taxon>Bacteria</taxon>
        <taxon>Bacillati</taxon>
        <taxon>Actinomycetota</taxon>
        <taxon>Thermoleophilia</taxon>
        <taxon>Solirubrobacterales</taxon>
        <taxon>Baekduiaceae</taxon>
        <taxon>Svornostia</taxon>
    </lineage>
</organism>
<gene>
    <name evidence="2" type="ORF">LRS13_11065</name>
</gene>
<evidence type="ECO:0000313" key="2">
    <source>
        <dbReference type="EMBL" id="UUY06024.1"/>
    </source>
</evidence>
<proteinExistence type="predicted"/>
<reference evidence="3" key="1">
    <citation type="submission" date="2021-11" db="EMBL/GenBank/DDBJ databases">
        <title>Cultivation dependent microbiological survey of springs from the worlds oldest radium mine currently devoted to the extraction of radon-saturated water.</title>
        <authorList>
            <person name="Kapinusova G."/>
            <person name="Smrhova T."/>
            <person name="Strejcek M."/>
            <person name="Suman J."/>
            <person name="Jani K."/>
            <person name="Pajer P."/>
            <person name="Uhlik O."/>
        </authorList>
    </citation>
    <scope>NUCLEOTIDE SEQUENCE [LARGE SCALE GENOMIC DNA]</scope>
    <source>
        <strain evidence="3">J379</strain>
    </source>
</reference>
<accession>A0ABY5PMV4</accession>
<dbReference type="Gene3D" id="2.120.10.30">
    <property type="entry name" value="TolB, C-terminal domain"/>
    <property type="match status" value="1"/>
</dbReference>
<evidence type="ECO:0000313" key="3">
    <source>
        <dbReference type="Proteomes" id="UP001058860"/>
    </source>
</evidence>
<dbReference type="Pfam" id="PF02333">
    <property type="entry name" value="Phytase"/>
    <property type="match status" value="2"/>
</dbReference>
<sequence length="384" mass="40787">MIVATKKDAGLTAFDLGGRTLQDIAAPPPPAGDDHAAGRFNNVDVVYGARIGRVTRDLAIVSDRGSDKIRTYAINPLAASLRRAPLTDISAPSLPFVFNTTQEEVDEQATAYGLTAWVDRRTGTPYVVTSRRSRSRVALLKLVAAPGGKVTYQTVDTIDAPTSFTLPSGGTWAPCVAEEGEEPQFEGMTVDADRGTLFAGQEDVGIWRISVSPRGFGDDGTLIEKVKEFGAPYTLVPDDDPGEFECETTGDALPGDGGEHIAADVEGLTIYRGARGAGYLLASSQGDDTFAVFGDRGRGAYLGSFELVDGPGADGVQESDGAAVINVPLGRDFPRGLLVTHDGEDDTGTDRDATNFKLTRWEDVAGAFDPRLRIDPFGWSPRLG</sequence>
<protein>
    <submittedName>
        <fullName evidence="2">Phytase</fullName>
    </submittedName>
</protein>
<dbReference type="SUPFAM" id="SSF50956">
    <property type="entry name" value="Thermostable phytase (3-phytase)"/>
    <property type="match status" value="1"/>
</dbReference>
<evidence type="ECO:0000259" key="1">
    <source>
        <dbReference type="PROSITE" id="PS51662"/>
    </source>
</evidence>
<feature type="domain" description="BPP" evidence="1">
    <location>
        <begin position="1"/>
        <end position="368"/>
    </location>
</feature>
<dbReference type="Proteomes" id="UP001058860">
    <property type="component" value="Chromosome"/>
</dbReference>
<dbReference type="InterPro" id="IPR003431">
    <property type="entry name" value="B-propeller_Phytase"/>
</dbReference>
<dbReference type="PROSITE" id="PS51662">
    <property type="entry name" value="BP_PHYTASE"/>
    <property type="match status" value="1"/>
</dbReference>
<name>A0ABY5PMV4_9ACTN</name>